<evidence type="ECO:0000313" key="1">
    <source>
        <dbReference type="EMBL" id="CAG8659587.1"/>
    </source>
</evidence>
<evidence type="ECO:0000313" key="2">
    <source>
        <dbReference type="Proteomes" id="UP000789366"/>
    </source>
</evidence>
<organism evidence="1 2">
    <name type="scientific">Cetraspora pellucida</name>
    <dbReference type="NCBI Taxonomy" id="1433469"/>
    <lineage>
        <taxon>Eukaryota</taxon>
        <taxon>Fungi</taxon>
        <taxon>Fungi incertae sedis</taxon>
        <taxon>Mucoromycota</taxon>
        <taxon>Glomeromycotina</taxon>
        <taxon>Glomeromycetes</taxon>
        <taxon>Diversisporales</taxon>
        <taxon>Gigasporaceae</taxon>
        <taxon>Cetraspora</taxon>
    </lineage>
</organism>
<comment type="caution">
    <text evidence="1">The sequence shown here is derived from an EMBL/GenBank/DDBJ whole genome shotgun (WGS) entry which is preliminary data.</text>
</comment>
<dbReference type="EMBL" id="CAJVPW010015169">
    <property type="protein sequence ID" value="CAG8659587.1"/>
    <property type="molecule type" value="Genomic_DNA"/>
</dbReference>
<dbReference type="Proteomes" id="UP000789366">
    <property type="component" value="Unassembled WGS sequence"/>
</dbReference>
<name>A0ACA9NJT6_9GLOM</name>
<sequence length="214" mass="25105">MLKEYEPCCSYLETKLYPCHESWARYAILKLFTAGAESTQRVESINGVLKKHLDRDTLLKELVKIIEQELEKEASYNRIRDYYRSNPSSGLLSTYNTIFKTIDLIQESSIETDSIIEHLYDVPQIRLRELLLDILDDDILEIWEVFYIGINLTAKSYYVVILKDSTVLCTCIQIINFGMSCRHQYRIFIQSSIAVFHLGLIHMRWFKSIPFEAN</sequence>
<gene>
    <name evidence="1" type="ORF">SPELUC_LOCUS9219</name>
</gene>
<protein>
    <submittedName>
        <fullName evidence="1">12802_t:CDS:1</fullName>
    </submittedName>
</protein>
<keyword evidence="2" id="KW-1185">Reference proteome</keyword>
<accession>A0ACA9NJT6</accession>
<reference evidence="1" key="1">
    <citation type="submission" date="2021-06" db="EMBL/GenBank/DDBJ databases">
        <authorList>
            <person name="Kallberg Y."/>
            <person name="Tangrot J."/>
            <person name="Rosling A."/>
        </authorList>
    </citation>
    <scope>NUCLEOTIDE SEQUENCE</scope>
    <source>
        <strain evidence="1">28 12/20/2015</strain>
    </source>
</reference>
<proteinExistence type="predicted"/>